<protein>
    <submittedName>
        <fullName evidence="8">ABC transporter substrate-binding protein</fullName>
    </submittedName>
</protein>
<dbReference type="GO" id="GO:1904680">
    <property type="term" value="F:peptide transmembrane transporter activity"/>
    <property type="evidence" value="ECO:0007669"/>
    <property type="project" value="TreeGrafter"/>
</dbReference>
<feature type="region of interest" description="Disordered" evidence="5">
    <location>
        <begin position="27"/>
        <end position="49"/>
    </location>
</feature>
<dbReference type="InterPro" id="IPR039424">
    <property type="entry name" value="SBP_5"/>
</dbReference>
<dbReference type="EMBL" id="VXPY01000028">
    <property type="protein sequence ID" value="MYD89565.1"/>
    <property type="molecule type" value="Genomic_DNA"/>
</dbReference>
<dbReference type="Gene3D" id="3.10.105.10">
    <property type="entry name" value="Dipeptide-binding Protein, Domain 3"/>
    <property type="match status" value="1"/>
</dbReference>
<accession>A0A6B1DRY0</accession>
<keyword evidence="4 6" id="KW-0732">Signal</keyword>
<gene>
    <name evidence="8" type="ORF">F4Y08_04375</name>
</gene>
<feature type="signal peptide" evidence="6">
    <location>
        <begin position="1"/>
        <end position="19"/>
    </location>
</feature>
<name>A0A6B1DRY0_9CHLR</name>
<organism evidence="8">
    <name type="scientific">Caldilineaceae bacterium SB0662_bin_9</name>
    <dbReference type="NCBI Taxonomy" id="2605258"/>
    <lineage>
        <taxon>Bacteria</taxon>
        <taxon>Bacillati</taxon>
        <taxon>Chloroflexota</taxon>
        <taxon>Caldilineae</taxon>
        <taxon>Caldilineales</taxon>
        <taxon>Caldilineaceae</taxon>
    </lineage>
</organism>
<reference evidence="8" key="1">
    <citation type="submission" date="2019-09" db="EMBL/GenBank/DDBJ databases">
        <title>Characterisation of the sponge microbiome using genome-centric metagenomics.</title>
        <authorList>
            <person name="Engelberts J.P."/>
            <person name="Robbins S.J."/>
            <person name="De Goeij J.M."/>
            <person name="Aranda M."/>
            <person name="Bell S.C."/>
            <person name="Webster N.S."/>
        </authorList>
    </citation>
    <scope>NUCLEOTIDE SEQUENCE</scope>
    <source>
        <strain evidence="8">SB0662_bin_9</strain>
    </source>
</reference>
<comment type="subcellular location">
    <subcellularLocation>
        <location evidence="1">Cell envelope</location>
    </subcellularLocation>
</comment>
<evidence type="ECO:0000256" key="2">
    <source>
        <dbReference type="ARBA" id="ARBA00005695"/>
    </source>
</evidence>
<evidence type="ECO:0000256" key="6">
    <source>
        <dbReference type="SAM" id="SignalP"/>
    </source>
</evidence>
<feature type="chain" id="PRO_5025436568" evidence="6">
    <location>
        <begin position="20"/>
        <end position="716"/>
    </location>
</feature>
<dbReference type="GO" id="GO:0015833">
    <property type="term" value="P:peptide transport"/>
    <property type="evidence" value="ECO:0007669"/>
    <property type="project" value="TreeGrafter"/>
</dbReference>
<dbReference type="Gene3D" id="3.40.190.10">
    <property type="entry name" value="Periplasmic binding protein-like II"/>
    <property type="match status" value="1"/>
</dbReference>
<dbReference type="PROSITE" id="PS51257">
    <property type="entry name" value="PROKAR_LIPOPROTEIN"/>
    <property type="match status" value="1"/>
</dbReference>
<evidence type="ECO:0000256" key="1">
    <source>
        <dbReference type="ARBA" id="ARBA00004196"/>
    </source>
</evidence>
<dbReference type="GO" id="GO:0030313">
    <property type="term" value="C:cell envelope"/>
    <property type="evidence" value="ECO:0007669"/>
    <property type="project" value="UniProtKB-SubCell"/>
</dbReference>
<sequence>MRRLLRLAALLLACLLVLAACGRTADTEEAPAEPEPAAAEPAAEEPAAEEDMAMELAAPIPYEFGTLPGGGSGEVARYPLSDLVQYRALDEYHQPAFMDALVADGTLPPVEERLPPEPMVIPTAGMSDGQGVYGGVWRDFSAVQTEGWNLCARETQGWFGINYIYSEALVDSAPVFMRSDDFAPFPNLAKSWEWSEDGMQLTMTLMEGVKWSDGAPFTMEDIRFTWEDNILDPNVPSWKTPTSWEIDGTPVTIDFHDDYTFTWNFPVAFPVQKLFDMDFLDFTICPAHVLKPHHPAHGGVDYEAYETSLPPLDLPPVSLGPWVAVEYKTDEFMVMRRNPYYWKVDEAGNQLPYMNEVTFQKGESGIGRTLGTLGGSIDHTNLENPSTYIETTKRQQEEDAHFYVAWGPEALGFPIEFNLSLSHGVENERDQALRELFRDVRFRKAVAYALDRDGIAQSVVRGPFLRGFPGGIVPGAVEFDIESVVNYPYSPESASALLAEIGFEDTNGDGILNWTSGSLEGEELIIGLNTSEDAAATQGVGEAASALLRDVGVEINMRVMQGPALGDANTNGTWEMRVTRTGQHYLTPFTRCTDLGPVTKEYGPHREGAEPRVLLDFEQELIDIINAFCLEPDAATRSELMSRYNQLFTENVYHAGSIIGRYGLAMAKRFKNIPTGAPPFFVHWTWGNVRPEQMWIAEEDQDLVPEIRPGEIPVYN</sequence>
<dbReference type="AlphaFoldDB" id="A0A6B1DRY0"/>
<comment type="similarity">
    <text evidence="2">Belongs to the bacterial solute-binding protein 5 family.</text>
</comment>
<dbReference type="PANTHER" id="PTHR30290:SF10">
    <property type="entry name" value="PERIPLASMIC OLIGOPEPTIDE-BINDING PROTEIN-RELATED"/>
    <property type="match status" value="1"/>
</dbReference>
<dbReference type="InterPro" id="IPR000914">
    <property type="entry name" value="SBP_5_dom"/>
</dbReference>
<dbReference type="Pfam" id="PF00496">
    <property type="entry name" value="SBP_bac_5"/>
    <property type="match status" value="1"/>
</dbReference>
<evidence type="ECO:0000256" key="3">
    <source>
        <dbReference type="ARBA" id="ARBA00022448"/>
    </source>
</evidence>
<evidence type="ECO:0000256" key="4">
    <source>
        <dbReference type="ARBA" id="ARBA00022729"/>
    </source>
</evidence>
<dbReference type="SUPFAM" id="SSF53850">
    <property type="entry name" value="Periplasmic binding protein-like II"/>
    <property type="match status" value="1"/>
</dbReference>
<feature type="domain" description="Solute-binding protein family 5" evidence="7">
    <location>
        <begin position="185"/>
        <end position="589"/>
    </location>
</feature>
<keyword evidence="3" id="KW-0813">Transport</keyword>
<dbReference type="PANTHER" id="PTHR30290">
    <property type="entry name" value="PERIPLASMIC BINDING COMPONENT OF ABC TRANSPORTER"/>
    <property type="match status" value="1"/>
</dbReference>
<comment type="caution">
    <text evidence="8">The sequence shown here is derived from an EMBL/GenBank/DDBJ whole genome shotgun (WGS) entry which is preliminary data.</text>
</comment>
<proteinExistence type="inferred from homology"/>
<evidence type="ECO:0000259" key="7">
    <source>
        <dbReference type="Pfam" id="PF00496"/>
    </source>
</evidence>
<evidence type="ECO:0000313" key="8">
    <source>
        <dbReference type="EMBL" id="MYD89565.1"/>
    </source>
</evidence>
<evidence type="ECO:0000256" key="5">
    <source>
        <dbReference type="SAM" id="MobiDB-lite"/>
    </source>
</evidence>